<keyword evidence="9 14" id="KW-0401">Integrin</keyword>
<dbReference type="GO" id="GO:0005178">
    <property type="term" value="F:integrin binding"/>
    <property type="evidence" value="ECO:0007669"/>
    <property type="project" value="TreeGrafter"/>
</dbReference>
<dbReference type="GO" id="GO:0007229">
    <property type="term" value="P:integrin-mediated signaling pathway"/>
    <property type="evidence" value="ECO:0007669"/>
    <property type="project" value="UniProtKB-KW"/>
</dbReference>
<evidence type="ECO:0000256" key="16">
    <source>
        <dbReference type="SAM" id="SignalP"/>
    </source>
</evidence>
<comment type="subcellular location">
    <subcellularLocation>
        <location evidence="14">Cell membrane</location>
        <topology evidence="14">Single-pass type I membrane protein</topology>
    </subcellularLocation>
    <subcellularLocation>
        <location evidence="1">Membrane</location>
        <topology evidence="1">Single-pass type I membrane protein</topology>
    </subcellularLocation>
</comment>
<feature type="disulfide bond" evidence="13">
    <location>
        <begin position="492"/>
        <end position="501"/>
    </location>
</feature>
<dbReference type="Pfam" id="PF08725">
    <property type="entry name" value="Integrin_b_cyt"/>
    <property type="match status" value="1"/>
</dbReference>
<accession>A0A6J2K0Q2</accession>
<dbReference type="SMART" id="SM00187">
    <property type="entry name" value="INB"/>
    <property type="match status" value="1"/>
</dbReference>
<dbReference type="Gene3D" id="3.40.50.410">
    <property type="entry name" value="von Willebrand factor, type A domain"/>
    <property type="match status" value="1"/>
</dbReference>
<feature type="disulfide bond" evidence="13">
    <location>
        <begin position="232"/>
        <end position="273"/>
    </location>
</feature>
<reference evidence="19" key="1">
    <citation type="submission" date="2025-08" db="UniProtKB">
        <authorList>
            <consortium name="RefSeq"/>
        </authorList>
    </citation>
    <scope>IDENTIFICATION</scope>
    <source>
        <tissue evidence="19">Silk gland</tissue>
    </source>
</reference>
<keyword evidence="7 14" id="KW-0130">Cell adhesion</keyword>
<dbReference type="Gene3D" id="2.60.40.1510">
    <property type="entry name" value="ntegrin, alpha v. Chain A, domain 3"/>
    <property type="match status" value="1"/>
</dbReference>
<feature type="disulfide bond" evidence="13">
    <location>
        <begin position="456"/>
        <end position="479"/>
    </location>
</feature>
<keyword evidence="12" id="KW-0325">Glycoprotein</keyword>
<dbReference type="SMART" id="SM00327">
    <property type="entry name" value="VWA"/>
    <property type="match status" value="1"/>
</dbReference>
<keyword evidence="3" id="KW-0245">EGF-like domain</keyword>
<dbReference type="InterPro" id="IPR032695">
    <property type="entry name" value="Integrin_dom_sf"/>
</dbReference>
<feature type="disulfide bond" evidence="13">
    <location>
        <begin position="592"/>
        <end position="601"/>
    </location>
</feature>
<evidence type="ECO:0000256" key="2">
    <source>
        <dbReference type="ARBA" id="ARBA00007449"/>
    </source>
</evidence>
<feature type="chain" id="PRO_5026815214" description="Integrin beta" evidence="16">
    <location>
        <begin position="20"/>
        <end position="747"/>
    </location>
</feature>
<feature type="disulfide bond" evidence="13">
    <location>
        <begin position="487"/>
        <end position="512"/>
    </location>
</feature>
<dbReference type="SUPFAM" id="SSF69179">
    <property type="entry name" value="Integrin domains"/>
    <property type="match status" value="1"/>
</dbReference>
<evidence type="ECO:0000256" key="10">
    <source>
        <dbReference type="ARBA" id="ARBA00023136"/>
    </source>
</evidence>
<feature type="disulfide bond" evidence="13">
    <location>
        <begin position="524"/>
        <end position="533"/>
    </location>
</feature>
<evidence type="ECO:0000256" key="12">
    <source>
        <dbReference type="ARBA" id="ARBA00023180"/>
    </source>
</evidence>
<organism evidence="18 19">
    <name type="scientific">Bombyx mandarina</name>
    <name type="common">Wild silk moth</name>
    <name type="synonym">Wild silkworm</name>
    <dbReference type="NCBI Taxonomy" id="7092"/>
    <lineage>
        <taxon>Eukaryota</taxon>
        <taxon>Metazoa</taxon>
        <taxon>Ecdysozoa</taxon>
        <taxon>Arthropoda</taxon>
        <taxon>Hexapoda</taxon>
        <taxon>Insecta</taxon>
        <taxon>Pterygota</taxon>
        <taxon>Neoptera</taxon>
        <taxon>Endopterygota</taxon>
        <taxon>Lepidoptera</taxon>
        <taxon>Glossata</taxon>
        <taxon>Ditrysia</taxon>
        <taxon>Bombycoidea</taxon>
        <taxon>Bombycidae</taxon>
        <taxon>Bombycinae</taxon>
        <taxon>Bombyx</taxon>
    </lineage>
</organism>
<feature type="disulfide bond" evidence="13">
    <location>
        <begin position="376"/>
        <end position="384"/>
    </location>
</feature>
<dbReference type="InterPro" id="IPR002369">
    <property type="entry name" value="Integrin_bsu_VWA"/>
</dbReference>
<dbReference type="RefSeq" id="XP_028035801.1">
    <property type="nucleotide sequence ID" value="XM_028180000.1"/>
</dbReference>
<dbReference type="InterPro" id="IPR002035">
    <property type="entry name" value="VWF_A"/>
</dbReference>
<comment type="similarity">
    <text evidence="2 14">Belongs to the integrin beta chain family.</text>
</comment>
<dbReference type="InterPro" id="IPR040622">
    <property type="entry name" value="EGF_integrin_1"/>
</dbReference>
<dbReference type="InterPro" id="IPR057073">
    <property type="entry name" value="EGF_integrin_2"/>
</dbReference>
<feature type="disulfide bond" evidence="13">
    <location>
        <begin position="535"/>
        <end position="542"/>
    </location>
</feature>
<dbReference type="PANTHER" id="PTHR10082">
    <property type="entry name" value="INTEGRIN BETA SUBUNIT"/>
    <property type="match status" value="1"/>
</dbReference>
<dbReference type="Proteomes" id="UP000504629">
    <property type="component" value="Unplaced"/>
</dbReference>
<evidence type="ECO:0000256" key="4">
    <source>
        <dbReference type="ARBA" id="ARBA00022692"/>
    </source>
</evidence>
<feature type="disulfide bond" evidence="13">
    <location>
        <begin position="43"/>
        <end position="53"/>
    </location>
</feature>
<dbReference type="GO" id="GO:0008305">
    <property type="term" value="C:integrin complex"/>
    <property type="evidence" value="ECO:0007669"/>
    <property type="project" value="TreeGrafter"/>
</dbReference>
<evidence type="ECO:0000256" key="1">
    <source>
        <dbReference type="ARBA" id="ARBA00004479"/>
    </source>
</evidence>
<feature type="disulfide bond" evidence="13">
    <location>
        <begin position="404"/>
        <end position="641"/>
    </location>
</feature>
<dbReference type="Pfam" id="PF23105">
    <property type="entry name" value="EGF_integrin"/>
    <property type="match status" value="1"/>
</dbReference>
<proteinExistence type="inferred from homology"/>
<evidence type="ECO:0000256" key="11">
    <source>
        <dbReference type="ARBA" id="ARBA00023157"/>
    </source>
</evidence>
<feature type="disulfide bond" evidence="13">
    <location>
        <begin position="433"/>
        <end position="437"/>
    </location>
</feature>
<keyword evidence="5 16" id="KW-0732">Signal</keyword>
<feature type="signal peptide" evidence="16">
    <location>
        <begin position="1"/>
        <end position="19"/>
    </location>
</feature>
<evidence type="ECO:0000256" key="8">
    <source>
        <dbReference type="ARBA" id="ARBA00022989"/>
    </source>
</evidence>
<dbReference type="InterPro" id="IPR015812">
    <property type="entry name" value="Integrin_bsu"/>
</dbReference>
<dbReference type="OrthoDB" id="410592at2759"/>
<evidence type="ECO:0000259" key="17">
    <source>
        <dbReference type="PROSITE" id="PS50234"/>
    </source>
</evidence>
<evidence type="ECO:0000313" key="18">
    <source>
        <dbReference type="Proteomes" id="UP000504629"/>
    </source>
</evidence>
<dbReference type="PIRSF" id="PIRSF002512">
    <property type="entry name" value="Integrin_B"/>
    <property type="match status" value="1"/>
</dbReference>
<dbReference type="CDD" id="cd00198">
    <property type="entry name" value="vWFA"/>
    <property type="match status" value="1"/>
</dbReference>
<dbReference type="PRINTS" id="PR01186">
    <property type="entry name" value="INTEGRINB"/>
</dbReference>
<evidence type="ECO:0000256" key="3">
    <source>
        <dbReference type="ARBA" id="ARBA00022536"/>
    </source>
</evidence>
<dbReference type="GO" id="GO:0016477">
    <property type="term" value="P:cell migration"/>
    <property type="evidence" value="ECO:0007669"/>
    <property type="project" value="TreeGrafter"/>
</dbReference>
<evidence type="ECO:0000256" key="9">
    <source>
        <dbReference type="ARBA" id="ARBA00023037"/>
    </source>
</evidence>
<feature type="disulfide bond" evidence="13">
    <location>
        <begin position="566"/>
        <end position="581"/>
    </location>
</feature>
<dbReference type="AlphaFoldDB" id="A0A6J2K0Q2"/>
<dbReference type="SUPFAM" id="SSF53300">
    <property type="entry name" value="vWA-like"/>
    <property type="match status" value="1"/>
</dbReference>
<dbReference type="GO" id="GO:0005925">
    <property type="term" value="C:focal adhesion"/>
    <property type="evidence" value="ECO:0007669"/>
    <property type="project" value="TreeGrafter"/>
</dbReference>
<dbReference type="Pfam" id="PF00362">
    <property type="entry name" value="Integrin_beta"/>
    <property type="match status" value="1"/>
</dbReference>
<dbReference type="InterPro" id="IPR057243">
    <property type="entry name" value="Integrin_I-EGF_CS"/>
</dbReference>
<keyword evidence="8 15" id="KW-1133">Transmembrane helix</keyword>
<protein>
    <recommendedName>
        <fullName evidence="14">Integrin beta</fullName>
    </recommendedName>
</protein>
<keyword evidence="18" id="KW-1185">Reference proteome</keyword>
<feature type="transmembrane region" description="Helical" evidence="15">
    <location>
        <begin position="678"/>
        <end position="703"/>
    </location>
</feature>
<dbReference type="Pfam" id="PF18372">
    <property type="entry name" value="I-EGF_1"/>
    <property type="match status" value="1"/>
</dbReference>
<evidence type="ECO:0000256" key="5">
    <source>
        <dbReference type="ARBA" id="ARBA00022729"/>
    </source>
</evidence>
<feature type="disulfide bond" evidence="13">
    <location>
        <begin position="32"/>
        <end position="65"/>
    </location>
</feature>
<dbReference type="Gene3D" id="2.10.25.10">
    <property type="entry name" value="Laminin"/>
    <property type="match status" value="2"/>
</dbReference>
<keyword evidence="11 13" id="KW-1015">Disulfide bond</keyword>
<dbReference type="KEGG" id="bman:114247135"/>
<evidence type="ECO:0000256" key="14">
    <source>
        <dbReference type="RuleBase" id="RU000633"/>
    </source>
</evidence>
<dbReference type="InterPro" id="IPR036465">
    <property type="entry name" value="vWFA_dom_sf"/>
</dbReference>
<feature type="disulfide bond" evidence="13">
    <location>
        <begin position="448"/>
        <end position="459"/>
    </location>
</feature>
<evidence type="ECO:0000256" key="6">
    <source>
        <dbReference type="ARBA" id="ARBA00022737"/>
    </source>
</evidence>
<dbReference type="GO" id="GO:0007157">
    <property type="term" value="P:heterophilic cell-cell adhesion via plasma membrane cell adhesion molecules"/>
    <property type="evidence" value="ECO:0007669"/>
    <property type="project" value="UniProtKB-ARBA"/>
</dbReference>
<dbReference type="GO" id="GO:0009986">
    <property type="term" value="C:cell surface"/>
    <property type="evidence" value="ECO:0007669"/>
    <property type="project" value="TreeGrafter"/>
</dbReference>
<sequence length="747" mass="84441">MFRLTKVTVLMIYFCFASGTSICGQFKTCSSCISYASERCVWCSEAETKHTRCQPEIFASDQTWCNSSFIYNPKFEKFEEQHVPYQSVDDHGRKTIVTPGHIKIKVRPGVPVDFKMLYKPIEHFPLDVYFLMDNSYTMRQFQNELKSQAINILKELSAFTKNVRLGFGTFVEKPVYPYYDKNRYQKSIPFENVLSLTADISKLNNTVRQIDFGSNFDDQEAGLDALMQVMTCTKEIGWRTEARRIIVLFTDAPYHSMGDGKMIGILKPNDMECHLKDNIYDDTATTQDYPSVSQINKVATERNFKIIFATIERVSEVYKELSNAILGSETAILIKKEEGESNIVPIIKTAYLEAESVVRLVSDFPSSVNVKYSPDCNEIEKKNCRSTHLNPIVEINVTIVAGSCLDGNSSRVFKISPHGLHDIHVGVELEVDCQCECEKVKKEKSPVCFNAAYLLCGVCICDSDSKESNVAEDLESPHCRYHGQYVCGRCICKPGYSGDTCEYDDNLCMSNCKKGTCYMGKCNCQEGWSPPNCMCPVSNKDCIAPWSDENEVCFGNGECKCGECSCDKVSGKNESYFGTFCDLCTDCAAKYCKKYEDYVYCNYLNEKAFCDQSFLSGKDTVVKIVNSTEIINDNIQKATWCAKLLDNGTSIVFKYHHEDNKLFLTIQKEKQIPPKANLYIVVGSVISAIVLIGLLTLIGWKVLTDIYDQREYRKVEEAAKAAGFDVSNPCYENPTTEFPNPSYRPTK</sequence>
<evidence type="ECO:0000256" key="15">
    <source>
        <dbReference type="SAM" id="Phobius"/>
    </source>
</evidence>
<keyword evidence="6" id="KW-0677">Repeat</keyword>
<dbReference type="SMART" id="SM01241">
    <property type="entry name" value="Integrin_b_cyt"/>
    <property type="match status" value="1"/>
</dbReference>
<evidence type="ECO:0000256" key="13">
    <source>
        <dbReference type="PIRSR" id="PIRSR002512-1"/>
    </source>
</evidence>
<evidence type="ECO:0000256" key="7">
    <source>
        <dbReference type="ARBA" id="ARBA00022889"/>
    </source>
</evidence>
<dbReference type="PROSITE" id="PS50234">
    <property type="entry name" value="VWFA"/>
    <property type="match status" value="1"/>
</dbReference>
<dbReference type="PROSITE" id="PS00243">
    <property type="entry name" value="I_EGF_1"/>
    <property type="match status" value="1"/>
</dbReference>
<keyword evidence="4 14" id="KW-0812">Transmembrane</keyword>
<keyword evidence="10 15" id="KW-0472">Membrane</keyword>
<feature type="disulfide bond" evidence="13">
    <location>
        <begin position="559"/>
        <end position="564"/>
    </location>
</feature>
<name>A0A6J2K0Q2_BOMMA</name>
<feature type="disulfide bond" evidence="13">
    <location>
        <begin position="29"/>
        <end position="40"/>
    </location>
</feature>
<feature type="disulfide bond" evidence="13">
    <location>
        <begin position="517"/>
        <end position="522"/>
    </location>
</feature>
<gene>
    <name evidence="19" type="primary">LOC114247135</name>
</gene>
<dbReference type="PANTHER" id="PTHR10082:SF60">
    <property type="entry name" value="INTEGRIN BETA-PS"/>
    <property type="match status" value="1"/>
</dbReference>
<dbReference type="GO" id="GO:0033627">
    <property type="term" value="P:cell adhesion mediated by integrin"/>
    <property type="evidence" value="ECO:0007669"/>
    <property type="project" value="TreeGrafter"/>
</dbReference>
<dbReference type="Gene3D" id="1.20.5.100">
    <property type="entry name" value="Cytochrome c1, transmembrane anchor, C-terminal"/>
    <property type="match status" value="1"/>
</dbReference>
<dbReference type="InterPro" id="IPR014836">
    <property type="entry name" value="Integrin_bsu_cyt_dom"/>
</dbReference>
<dbReference type="GeneID" id="114247135"/>
<dbReference type="GO" id="GO:0007160">
    <property type="term" value="P:cell-matrix adhesion"/>
    <property type="evidence" value="ECO:0007669"/>
    <property type="project" value="TreeGrafter"/>
</dbReference>
<feature type="domain" description="VWFA" evidence="17">
    <location>
        <begin position="127"/>
        <end position="325"/>
    </location>
</feature>
<evidence type="ECO:0000313" key="19">
    <source>
        <dbReference type="RefSeq" id="XP_028035801.1"/>
    </source>
</evidence>